<dbReference type="FunCoup" id="A0A7R8US15">
    <property type="interactions" value="69"/>
</dbReference>
<dbReference type="Proteomes" id="UP000594454">
    <property type="component" value="Chromosome 3"/>
</dbReference>
<feature type="compositionally biased region" description="Polar residues" evidence="1">
    <location>
        <begin position="61"/>
        <end position="74"/>
    </location>
</feature>
<sequence>MEANDELVERQKLVPIDVEADNDLANRIAAGLPPTVPITGQITTSVASKRVKSVSSDETTRSQNSTSIEQTNSGKAPPTSRIAYVNERRQKHQDDPRFDFQSRPRKILKDRNDSNSILPNDNFDDRPIKHHSFVSEIPDVKHMERALLSLLDDFHSGKLKAFGSSCTMEQMTQIREQQESLAKLHFELASADDDPPHEGANQTNTTKAQEGMTHLVQKLEQLSISIEKLQSSHTGG</sequence>
<feature type="compositionally biased region" description="Basic and acidic residues" evidence="1">
    <location>
        <begin position="86"/>
        <end position="113"/>
    </location>
</feature>
<dbReference type="EMBL" id="LR899011">
    <property type="protein sequence ID" value="CAD7085974.1"/>
    <property type="molecule type" value="Genomic_DNA"/>
</dbReference>
<evidence type="ECO:0000256" key="1">
    <source>
        <dbReference type="SAM" id="MobiDB-lite"/>
    </source>
</evidence>
<evidence type="ECO:0000313" key="2">
    <source>
        <dbReference type="EMBL" id="CAD7085974.1"/>
    </source>
</evidence>
<feature type="compositionally biased region" description="Low complexity" evidence="1">
    <location>
        <begin position="46"/>
        <end position="56"/>
    </location>
</feature>
<dbReference type="PANTHER" id="PTHR13400:SF4">
    <property type="entry name" value="COILED-COIL DOMAIN-CONTAINING PROTEIN 28A-LIKE PROTEIN"/>
    <property type="match status" value="1"/>
</dbReference>
<organism evidence="2 3">
    <name type="scientific">Hermetia illucens</name>
    <name type="common">Black soldier fly</name>
    <dbReference type="NCBI Taxonomy" id="343691"/>
    <lineage>
        <taxon>Eukaryota</taxon>
        <taxon>Metazoa</taxon>
        <taxon>Ecdysozoa</taxon>
        <taxon>Arthropoda</taxon>
        <taxon>Hexapoda</taxon>
        <taxon>Insecta</taxon>
        <taxon>Pterygota</taxon>
        <taxon>Neoptera</taxon>
        <taxon>Endopterygota</taxon>
        <taxon>Diptera</taxon>
        <taxon>Brachycera</taxon>
        <taxon>Stratiomyomorpha</taxon>
        <taxon>Stratiomyidae</taxon>
        <taxon>Hermetiinae</taxon>
        <taxon>Hermetia</taxon>
    </lineage>
</organism>
<evidence type="ECO:0008006" key="4">
    <source>
        <dbReference type="Google" id="ProtNLM"/>
    </source>
</evidence>
<feature type="region of interest" description="Disordered" evidence="1">
    <location>
        <begin position="190"/>
        <end position="214"/>
    </location>
</feature>
<proteinExistence type="predicted"/>
<keyword evidence="3" id="KW-1185">Reference proteome</keyword>
<dbReference type="OrthoDB" id="9977011at2759"/>
<dbReference type="OMA" id="RPQAHVG"/>
<accession>A0A7R8US15</accession>
<dbReference type="AlphaFoldDB" id="A0A7R8US15"/>
<feature type="region of interest" description="Disordered" evidence="1">
    <location>
        <begin position="46"/>
        <end position="123"/>
    </location>
</feature>
<reference evidence="2 3" key="1">
    <citation type="submission" date="2020-11" db="EMBL/GenBank/DDBJ databases">
        <authorList>
            <person name="Wallbank WR R."/>
            <person name="Pardo Diaz C."/>
            <person name="Kozak K."/>
            <person name="Martin S."/>
            <person name="Jiggins C."/>
            <person name="Moest M."/>
            <person name="Warren A I."/>
            <person name="Generalovic N T."/>
            <person name="Byers J.R.P. K."/>
            <person name="Montejo-Kovacevich G."/>
            <person name="Yen C E."/>
        </authorList>
    </citation>
    <scope>NUCLEOTIDE SEQUENCE [LARGE SCALE GENOMIC DNA]</scope>
</reference>
<name>A0A7R8US15_HERIL</name>
<gene>
    <name evidence="2" type="ORF">HERILL_LOCUS8780</name>
</gene>
<dbReference type="Pfam" id="PF13270">
    <property type="entry name" value="CCDC28"/>
    <property type="match status" value="1"/>
</dbReference>
<dbReference type="PANTHER" id="PTHR13400">
    <property type="entry name" value="CHEMOKINE C-C MOTIF RECEPTOR 1"/>
    <property type="match status" value="1"/>
</dbReference>
<evidence type="ECO:0000313" key="3">
    <source>
        <dbReference type="Proteomes" id="UP000594454"/>
    </source>
</evidence>
<dbReference type="InterPro" id="IPR025271">
    <property type="entry name" value="CCDC28"/>
</dbReference>
<dbReference type="InParanoid" id="A0A7R8US15"/>
<protein>
    <recommendedName>
        <fullName evidence="4">Coiled-coil domain-containing protein 28B</fullName>
    </recommendedName>
</protein>